<evidence type="ECO:0000313" key="2">
    <source>
        <dbReference type="EMBL" id="MCF2527276.1"/>
    </source>
</evidence>
<accession>A0AA41PX23</accession>
<comment type="caution">
    <text evidence="2">The sequence shown here is derived from an EMBL/GenBank/DDBJ whole genome shotgun (WGS) entry which is preliminary data.</text>
</comment>
<dbReference type="AlphaFoldDB" id="A0AA41PX23"/>
<protein>
    <submittedName>
        <fullName evidence="2">DUF3040 domain-containing protein</fullName>
    </submittedName>
</protein>
<feature type="transmembrane region" description="Helical" evidence="1">
    <location>
        <begin position="51"/>
        <end position="71"/>
    </location>
</feature>
<dbReference type="RefSeq" id="WP_235051516.1">
    <property type="nucleotide sequence ID" value="NZ_JAKFHA010000003.1"/>
</dbReference>
<evidence type="ECO:0000256" key="1">
    <source>
        <dbReference type="SAM" id="Phobius"/>
    </source>
</evidence>
<feature type="transmembrane region" description="Helical" evidence="1">
    <location>
        <begin position="77"/>
        <end position="98"/>
    </location>
</feature>
<reference evidence="2" key="1">
    <citation type="submission" date="2022-01" db="EMBL/GenBank/DDBJ databases">
        <title>Genome-Based Taxonomic Classification of the Phylum Actinobacteria.</title>
        <authorList>
            <person name="Gao Y."/>
        </authorList>
    </citation>
    <scope>NUCLEOTIDE SEQUENCE</scope>
    <source>
        <strain evidence="2">KLBMP 8922</strain>
    </source>
</reference>
<name>A0AA41PX23_9ACTN</name>
<dbReference type="Proteomes" id="UP001165378">
    <property type="component" value="Unassembled WGS sequence"/>
</dbReference>
<keyword evidence="3" id="KW-1185">Reference proteome</keyword>
<gene>
    <name evidence="2" type="ORF">LZ495_08625</name>
</gene>
<keyword evidence="1" id="KW-0472">Membrane</keyword>
<keyword evidence="1" id="KW-0812">Transmembrane</keyword>
<dbReference type="EMBL" id="JAKFHA010000003">
    <property type="protein sequence ID" value="MCF2527276.1"/>
    <property type="molecule type" value="Genomic_DNA"/>
</dbReference>
<evidence type="ECO:0000313" key="3">
    <source>
        <dbReference type="Proteomes" id="UP001165378"/>
    </source>
</evidence>
<keyword evidence="1" id="KW-1133">Transmembrane helix</keyword>
<organism evidence="2 3">
    <name type="scientific">Yinghuangia soli</name>
    <dbReference type="NCBI Taxonomy" id="2908204"/>
    <lineage>
        <taxon>Bacteria</taxon>
        <taxon>Bacillati</taxon>
        <taxon>Actinomycetota</taxon>
        <taxon>Actinomycetes</taxon>
        <taxon>Kitasatosporales</taxon>
        <taxon>Streptomycetaceae</taxon>
        <taxon>Yinghuangia</taxon>
    </lineage>
</organism>
<dbReference type="Pfam" id="PF11239">
    <property type="entry name" value="DUF3040"/>
    <property type="match status" value="1"/>
</dbReference>
<sequence>MSSMDGSGLSPRETQLLAQIEAALSVDRRLTRMLATMQPRRVRRPRSDGRIRMRCAALLVVVGVFLLAAALGTGVAVLIAAWTACWGLALLLAATALADRLQRRHRKPPDPQSP</sequence>
<proteinExistence type="predicted"/>
<dbReference type="InterPro" id="IPR021401">
    <property type="entry name" value="DUF3040"/>
</dbReference>